<dbReference type="Proteomes" id="UP000046680">
    <property type="component" value="Unassembled WGS sequence"/>
</dbReference>
<feature type="compositionally biased region" description="Polar residues" evidence="1">
    <location>
        <begin position="122"/>
        <end position="131"/>
    </location>
</feature>
<dbReference type="AlphaFoldDB" id="A0A655FNS7"/>
<sequence length="186" mass="19413">MPNNAATATDTSSADAGSTFATAAAAVLAAVIVEPIFAKSVAAVVSISGVAITNDISLPRSGQPGVARRGKELCGYPGDLPCGANLRDPNSNDPLLTLSSKGQNPKLYANELSTVHPRFPSTRANGQTSTVLAPRRYCRSSSRSRPGARTPLPSRDPAGEDKEWSAMWMSGHTPSSTSSWSCRRAV</sequence>
<feature type="region of interest" description="Disordered" evidence="1">
    <location>
        <begin position="118"/>
        <end position="186"/>
    </location>
</feature>
<evidence type="ECO:0000313" key="4">
    <source>
        <dbReference type="Proteomes" id="UP000044938"/>
    </source>
</evidence>
<feature type="compositionally biased region" description="Low complexity" evidence="1">
    <location>
        <begin position="170"/>
        <end position="186"/>
    </location>
</feature>
<organism evidence="3 4">
    <name type="scientific">Mycobacterium tuberculosis</name>
    <dbReference type="NCBI Taxonomy" id="1773"/>
    <lineage>
        <taxon>Bacteria</taxon>
        <taxon>Bacillati</taxon>
        <taxon>Actinomycetota</taxon>
        <taxon>Actinomycetes</taxon>
        <taxon>Mycobacteriales</taxon>
        <taxon>Mycobacteriaceae</taxon>
        <taxon>Mycobacterium</taxon>
        <taxon>Mycobacterium tuberculosis complex</taxon>
    </lineage>
</organism>
<reference evidence="4 5" key="1">
    <citation type="submission" date="2015-03" db="EMBL/GenBank/DDBJ databases">
        <authorList>
            <consortium name="Pathogen Informatics"/>
        </authorList>
    </citation>
    <scope>NUCLEOTIDE SEQUENCE [LARGE SCALE GENOMIC DNA]</scope>
    <source>
        <strain evidence="2 5">C09601061</strain>
        <strain evidence="3 4">M09401471</strain>
    </source>
</reference>
<dbReference type="EMBL" id="CSAJ01001247">
    <property type="protein sequence ID" value="COX78570.1"/>
    <property type="molecule type" value="Genomic_DNA"/>
</dbReference>
<evidence type="ECO:0000313" key="3">
    <source>
        <dbReference type="EMBL" id="COX78570.1"/>
    </source>
</evidence>
<evidence type="ECO:0000313" key="5">
    <source>
        <dbReference type="Proteomes" id="UP000046680"/>
    </source>
</evidence>
<dbReference type="EMBL" id="CGCX01000524">
    <property type="protein sequence ID" value="CFR77939.1"/>
    <property type="molecule type" value="Genomic_DNA"/>
</dbReference>
<evidence type="ECO:0000313" key="2">
    <source>
        <dbReference type="EMBL" id="CFR77939.1"/>
    </source>
</evidence>
<evidence type="ECO:0000256" key="1">
    <source>
        <dbReference type="SAM" id="MobiDB-lite"/>
    </source>
</evidence>
<dbReference type="Proteomes" id="UP000044938">
    <property type="component" value="Unassembled WGS sequence"/>
</dbReference>
<protein>
    <submittedName>
        <fullName evidence="3">Uncharacterized protein</fullName>
    </submittedName>
</protein>
<gene>
    <name evidence="2" type="ORF">ERS007657_01625</name>
    <name evidence="3" type="ORF">ERS007720_04890</name>
</gene>
<accession>A0A655FNS7</accession>
<proteinExistence type="predicted"/>
<name>A0A655FNS7_MYCTX</name>